<dbReference type="Gene3D" id="3.30.110.70">
    <property type="entry name" value="Hypothetical protein apc22750. Chain B"/>
    <property type="match status" value="1"/>
</dbReference>
<reference evidence="3" key="1">
    <citation type="journal article" date="2019" name="Int. J. Syst. Evol. Microbiol.">
        <title>The Global Catalogue of Microorganisms (GCM) 10K type strain sequencing project: providing services to taxonomists for standard genome sequencing and annotation.</title>
        <authorList>
            <consortium name="The Broad Institute Genomics Platform"/>
            <consortium name="The Broad Institute Genome Sequencing Center for Infectious Disease"/>
            <person name="Wu L."/>
            <person name="Ma J."/>
        </authorList>
    </citation>
    <scope>NUCLEOTIDE SEQUENCE [LARGE SCALE GENOMIC DNA]</scope>
    <source>
        <strain evidence="3">CCM 8681</strain>
    </source>
</reference>
<protein>
    <recommendedName>
        <fullName evidence="4">YbjQ family protein</fullName>
    </recommendedName>
</protein>
<dbReference type="InterPro" id="IPR002765">
    <property type="entry name" value="UPF0145_YbjQ-like"/>
</dbReference>
<sequence>MILTTTNTIEGFKIADYLGIVTGVAINDQTLASGFSTSKYYKKLQDSVDVVKEKAFQSLTENAKALGANAIVGIKIEIELTTTNYPMVSVTGTAVKVMV</sequence>
<organism evidence="2 3">
    <name type="scientific">Winogradskyella haliclonae</name>
    <dbReference type="NCBI Taxonomy" id="2048558"/>
    <lineage>
        <taxon>Bacteria</taxon>
        <taxon>Pseudomonadati</taxon>
        <taxon>Bacteroidota</taxon>
        <taxon>Flavobacteriia</taxon>
        <taxon>Flavobacteriales</taxon>
        <taxon>Flavobacteriaceae</taxon>
        <taxon>Winogradskyella</taxon>
    </lineage>
</organism>
<accession>A0ABQ2BWZ7</accession>
<dbReference type="PANTHER" id="PTHR34068:SF1">
    <property type="entry name" value="UPF0145 PROTEIN YBJQ"/>
    <property type="match status" value="1"/>
</dbReference>
<evidence type="ECO:0000256" key="1">
    <source>
        <dbReference type="ARBA" id="ARBA00010751"/>
    </source>
</evidence>
<dbReference type="Pfam" id="PF01906">
    <property type="entry name" value="YbjQ_1"/>
    <property type="match status" value="1"/>
</dbReference>
<evidence type="ECO:0008006" key="4">
    <source>
        <dbReference type="Google" id="ProtNLM"/>
    </source>
</evidence>
<dbReference type="RefSeq" id="WP_188373174.1">
    <property type="nucleotide sequence ID" value="NZ_BMDQ01000001.1"/>
</dbReference>
<evidence type="ECO:0000313" key="2">
    <source>
        <dbReference type="EMBL" id="GGI56248.1"/>
    </source>
</evidence>
<gene>
    <name evidence="2" type="ORF">GCM10011444_05570</name>
</gene>
<proteinExistence type="inferred from homology"/>
<comment type="similarity">
    <text evidence="1">Belongs to the UPF0145 family.</text>
</comment>
<dbReference type="Proteomes" id="UP000624701">
    <property type="component" value="Unassembled WGS sequence"/>
</dbReference>
<dbReference type="PANTHER" id="PTHR34068">
    <property type="entry name" value="UPF0145 PROTEIN YBJQ"/>
    <property type="match status" value="1"/>
</dbReference>
<dbReference type="InterPro" id="IPR035439">
    <property type="entry name" value="UPF0145_dom_sf"/>
</dbReference>
<keyword evidence="3" id="KW-1185">Reference proteome</keyword>
<dbReference type="SUPFAM" id="SSF117782">
    <property type="entry name" value="YbjQ-like"/>
    <property type="match status" value="1"/>
</dbReference>
<comment type="caution">
    <text evidence="2">The sequence shown here is derived from an EMBL/GenBank/DDBJ whole genome shotgun (WGS) entry which is preliminary data.</text>
</comment>
<evidence type="ECO:0000313" key="3">
    <source>
        <dbReference type="Proteomes" id="UP000624701"/>
    </source>
</evidence>
<name>A0ABQ2BWZ7_9FLAO</name>
<dbReference type="EMBL" id="BMDQ01000001">
    <property type="protein sequence ID" value="GGI56248.1"/>
    <property type="molecule type" value="Genomic_DNA"/>
</dbReference>